<feature type="transmembrane region" description="Helical" evidence="1">
    <location>
        <begin position="55"/>
        <end position="74"/>
    </location>
</feature>
<dbReference type="HOGENOM" id="CLU_099534_1_0_1"/>
<dbReference type="EMBL" id="KN831950">
    <property type="protein sequence ID" value="KIO11068.1"/>
    <property type="molecule type" value="Genomic_DNA"/>
</dbReference>
<feature type="transmembrane region" description="Helical" evidence="1">
    <location>
        <begin position="25"/>
        <end position="46"/>
    </location>
</feature>
<protein>
    <submittedName>
        <fullName evidence="2">Uncharacterized protein</fullName>
    </submittedName>
</protein>
<dbReference type="InParanoid" id="A0A0C3JPD4"/>
<dbReference type="OrthoDB" id="2678087at2759"/>
<organism evidence="2 3">
    <name type="scientific">Pisolithus tinctorius Marx 270</name>
    <dbReference type="NCBI Taxonomy" id="870435"/>
    <lineage>
        <taxon>Eukaryota</taxon>
        <taxon>Fungi</taxon>
        <taxon>Dikarya</taxon>
        <taxon>Basidiomycota</taxon>
        <taxon>Agaricomycotina</taxon>
        <taxon>Agaricomycetes</taxon>
        <taxon>Agaricomycetidae</taxon>
        <taxon>Boletales</taxon>
        <taxon>Sclerodermatineae</taxon>
        <taxon>Pisolithaceae</taxon>
        <taxon>Pisolithus</taxon>
    </lineage>
</organism>
<sequence>MSSVTGDSEATINAFVNSIHPDFNIIISITAFSASLFTLFIVLFALSTKESRRRLVFRLNVSAICVVLTMSILAGFTNGKPVIDPFYLVPRGVFIATVAFVFFPPILFDSILLTRLFALYPPATTPLATLLKIFAFPFCVKCTRVAVIVRFFL</sequence>
<keyword evidence="3" id="KW-1185">Reference proteome</keyword>
<feature type="transmembrane region" description="Helical" evidence="1">
    <location>
        <begin position="130"/>
        <end position="152"/>
    </location>
</feature>
<keyword evidence="1" id="KW-0472">Membrane</keyword>
<proteinExistence type="predicted"/>
<accession>A0A0C3JPD4</accession>
<reference evidence="3" key="2">
    <citation type="submission" date="2015-01" db="EMBL/GenBank/DDBJ databases">
        <title>Evolutionary Origins and Diversification of the Mycorrhizal Mutualists.</title>
        <authorList>
            <consortium name="DOE Joint Genome Institute"/>
            <consortium name="Mycorrhizal Genomics Consortium"/>
            <person name="Kohler A."/>
            <person name="Kuo A."/>
            <person name="Nagy L.G."/>
            <person name="Floudas D."/>
            <person name="Copeland A."/>
            <person name="Barry K.W."/>
            <person name="Cichocki N."/>
            <person name="Veneault-Fourrey C."/>
            <person name="LaButti K."/>
            <person name="Lindquist E.A."/>
            <person name="Lipzen A."/>
            <person name="Lundell T."/>
            <person name="Morin E."/>
            <person name="Murat C."/>
            <person name="Riley R."/>
            <person name="Ohm R."/>
            <person name="Sun H."/>
            <person name="Tunlid A."/>
            <person name="Henrissat B."/>
            <person name="Grigoriev I.V."/>
            <person name="Hibbett D.S."/>
            <person name="Martin F."/>
        </authorList>
    </citation>
    <scope>NUCLEOTIDE SEQUENCE [LARGE SCALE GENOMIC DNA]</scope>
    <source>
        <strain evidence="3">Marx 270</strain>
    </source>
</reference>
<reference evidence="2 3" key="1">
    <citation type="submission" date="2014-04" db="EMBL/GenBank/DDBJ databases">
        <authorList>
            <consortium name="DOE Joint Genome Institute"/>
            <person name="Kuo A."/>
            <person name="Kohler A."/>
            <person name="Costa M.D."/>
            <person name="Nagy L.G."/>
            <person name="Floudas D."/>
            <person name="Copeland A."/>
            <person name="Barry K.W."/>
            <person name="Cichocki N."/>
            <person name="Veneault-Fourrey C."/>
            <person name="LaButti K."/>
            <person name="Lindquist E.A."/>
            <person name="Lipzen A."/>
            <person name="Lundell T."/>
            <person name="Morin E."/>
            <person name="Murat C."/>
            <person name="Sun H."/>
            <person name="Tunlid A."/>
            <person name="Henrissat B."/>
            <person name="Grigoriev I.V."/>
            <person name="Hibbett D.S."/>
            <person name="Martin F."/>
            <person name="Nordberg H.P."/>
            <person name="Cantor M.N."/>
            <person name="Hua S.X."/>
        </authorList>
    </citation>
    <scope>NUCLEOTIDE SEQUENCE [LARGE SCALE GENOMIC DNA]</scope>
    <source>
        <strain evidence="2 3">Marx 270</strain>
    </source>
</reference>
<evidence type="ECO:0000313" key="3">
    <source>
        <dbReference type="Proteomes" id="UP000054217"/>
    </source>
</evidence>
<gene>
    <name evidence="2" type="ORF">M404DRAFT_127271</name>
</gene>
<keyword evidence="1" id="KW-1133">Transmembrane helix</keyword>
<feature type="transmembrane region" description="Helical" evidence="1">
    <location>
        <begin position="94"/>
        <end position="118"/>
    </location>
</feature>
<keyword evidence="1" id="KW-0812">Transmembrane</keyword>
<dbReference type="AlphaFoldDB" id="A0A0C3JPD4"/>
<dbReference type="Proteomes" id="UP000054217">
    <property type="component" value="Unassembled WGS sequence"/>
</dbReference>
<name>A0A0C3JPD4_PISTI</name>
<evidence type="ECO:0000313" key="2">
    <source>
        <dbReference type="EMBL" id="KIO11068.1"/>
    </source>
</evidence>
<evidence type="ECO:0000256" key="1">
    <source>
        <dbReference type="SAM" id="Phobius"/>
    </source>
</evidence>